<dbReference type="InterPro" id="IPR002893">
    <property type="entry name" value="Znf_MYND"/>
</dbReference>
<feature type="compositionally biased region" description="Low complexity" evidence="5">
    <location>
        <begin position="26"/>
        <end position="36"/>
    </location>
</feature>
<proteinExistence type="predicted"/>
<dbReference type="Proteomes" id="UP000193467">
    <property type="component" value="Unassembled WGS sequence"/>
</dbReference>
<evidence type="ECO:0000256" key="3">
    <source>
        <dbReference type="ARBA" id="ARBA00022833"/>
    </source>
</evidence>
<evidence type="ECO:0000256" key="1">
    <source>
        <dbReference type="ARBA" id="ARBA00022723"/>
    </source>
</evidence>
<accession>A0A1Y2FMX7</accession>
<keyword evidence="1" id="KW-0479">Metal-binding</keyword>
<evidence type="ECO:0000259" key="6">
    <source>
        <dbReference type="PROSITE" id="PS50865"/>
    </source>
</evidence>
<organism evidence="7 8">
    <name type="scientific">Leucosporidium creatinivorum</name>
    <dbReference type="NCBI Taxonomy" id="106004"/>
    <lineage>
        <taxon>Eukaryota</taxon>
        <taxon>Fungi</taxon>
        <taxon>Dikarya</taxon>
        <taxon>Basidiomycota</taxon>
        <taxon>Pucciniomycotina</taxon>
        <taxon>Microbotryomycetes</taxon>
        <taxon>Leucosporidiales</taxon>
        <taxon>Leucosporidium</taxon>
    </lineage>
</organism>
<keyword evidence="3" id="KW-0862">Zinc</keyword>
<dbReference type="GO" id="GO:0008270">
    <property type="term" value="F:zinc ion binding"/>
    <property type="evidence" value="ECO:0007669"/>
    <property type="project" value="UniProtKB-KW"/>
</dbReference>
<dbReference type="AlphaFoldDB" id="A0A1Y2FMX7"/>
<dbReference type="SUPFAM" id="SSF144232">
    <property type="entry name" value="HIT/MYND zinc finger-like"/>
    <property type="match status" value="1"/>
</dbReference>
<gene>
    <name evidence="7" type="ORF">BCR35DRAFT_330974</name>
</gene>
<dbReference type="PROSITE" id="PS50865">
    <property type="entry name" value="ZF_MYND_2"/>
    <property type="match status" value="1"/>
</dbReference>
<dbReference type="PROSITE" id="PS01360">
    <property type="entry name" value="ZF_MYND_1"/>
    <property type="match status" value="1"/>
</dbReference>
<evidence type="ECO:0000256" key="5">
    <source>
        <dbReference type="SAM" id="MobiDB-lite"/>
    </source>
</evidence>
<sequence>MALPEMDSQEDDGSLLSRLRAKQRVTSGSSTSSSATRAGEQAHSGISKGSYSFDGGRQPPPTPSLPFAEGPLPEWLIRRALAKYTAHPEVATAISAAALMSTESRQGSRPQKPLDIIVTLSFDRNNADDVLSAFEVVSLRFAPFWEIEREFAWVQWDAPGGPYRDLSRQMLSSVALPSTMRLCGVFYYVGSGAEHLSNSFAWTGVAVPGPGSGFSMWTAPFGMSGVLKEYGGIEEMVRLALTKDEFKSNRSQRLKHNRETSKRSSCVNCLHPFPNEKLQKCSRCLEATYCSARCQRADWPFHKLSCVSMNDVNEHLEEIALSDRPKVRTFHSLRTFLKHIDPDLLSFLHAGFQLLTPNPLHTTHTAVLKVARTGSDDPSLAFSILSAEVVPHQQLDKIIPRDLRINGQRFSETVTQEGLRKHWGLGLLPQHLIGMAVVIDAGSQFAVGVPLSFSDVKMLRETSSERRRLSRCGARAVDLRWAERLKERARVSDTVYQEGVVPKMTKREHARWCEGVSLALLAEPV</sequence>
<dbReference type="EMBL" id="MCGR01000017">
    <property type="protein sequence ID" value="ORY84704.1"/>
    <property type="molecule type" value="Genomic_DNA"/>
</dbReference>
<feature type="region of interest" description="Disordered" evidence="5">
    <location>
        <begin position="1"/>
        <end position="68"/>
    </location>
</feature>
<keyword evidence="8" id="KW-1185">Reference proteome</keyword>
<feature type="domain" description="MYND-type" evidence="6">
    <location>
        <begin position="266"/>
        <end position="306"/>
    </location>
</feature>
<comment type="caution">
    <text evidence="7">The sequence shown here is derived from an EMBL/GenBank/DDBJ whole genome shotgun (WGS) entry which is preliminary data.</text>
</comment>
<dbReference type="OrthoDB" id="5231159at2759"/>
<reference evidence="7 8" key="1">
    <citation type="submission" date="2016-07" db="EMBL/GenBank/DDBJ databases">
        <title>Pervasive Adenine N6-methylation of Active Genes in Fungi.</title>
        <authorList>
            <consortium name="DOE Joint Genome Institute"/>
            <person name="Mondo S.J."/>
            <person name="Dannebaum R.O."/>
            <person name="Kuo R.C."/>
            <person name="Labutti K."/>
            <person name="Haridas S."/>
            <person name="Kuo A."/>
            <person name="Salamov A."/>
            <person name="Ahrendt S.R."/>
            <person name="Lipzen A."/>
            <person name="Sullivan W."/>
            <person name="Andreopoulos W.B."/>
            <person name="Clum A."/>
            <person name="Lindquist E."/>
            <person name="Daum C."/>
            <person name="Ramamoorthy G.K."/>
            <person name="Gryganskyi A."/>
            <person name="Culley D."/>
            <person name="Magnuson J.K."/>
            <person name="James T.Y."/>
            <person name="O'Malley M.A."/>
            <person name="Stajich J.E."/>
            <person name="Spatafora J.W."/>
            <person name="Visel A."/>
            <person name="Grigoriev I.V."/>
        </authorList>
    </citation>
    <scope>NUCLEOTIDE SEQUENCE [LARGE SCALE GENOMIC DNA]</scope>
    <source>
        <strain evidence="7 8">62-1032</strain>
    </source>
</reference>
<evidence type="ECO:0000256" key="4">
    <source>
        <dbReference type="PROSITE-ProRule" id="PRU00134"/>
    </source>
</evidence>
<evidence type="ECO:0000313" key="7">
    <source>
        <dbReference type="EMBL" id="ORY84704.1"/>
    </source>
</evidence>
<dbReference type="STRING" id="106004.A0A1Y2FMX7"/>
<evidence type="ECO:0000313" key="8">
    <source>
        <dbReference type="Proteomes" id="UP000193467"/>
    </source>
</evidence>
<dbReference type="Gene3D" id="6.10.140.2220">
    <property type="match status" value="1"/>
</dbReference>
<evidence type="ECO:0000256" key="2">
    <source>
        <dbReference type="ARBA" id="ARBA00022771"/>
    </source>
</evidence>
<name>A0A1Y2FMX7_9BASI</name>
<dbReference type="InParanoid" id="A0A1Y2FMX7"/>
<dbReference type="Pfam" id="PF01753">
    <property type="entry name" value="zf-MYND"/>
    <property type="match status" value="1"/>
</dbReference>
<protein>
    <recommendedName>
        <fullName evidence="6">MYND-type domain-containing protein</fullName>
    </recommendedName>
</protein>
<keyword evidence="2 4" id="KW-0863">Zinc-finger</keyword>